<feature type="compositionally biased region" description="Polar residues" evidence="1">
    <location>
        <begin position="279"/>
        <end position="293"/>
    </location>
</feature>
<keyword evidence="4" id="KW-1185">Reference proteome</keyword>
<dbReference type="InterPro" id="IPR036117">
    <property type="entry name" value="DhaL_dom_sf"/>
</dbReference>
<dbReference type="InterPro" id="IPR050270">
    <property type="entry name" value="DegV_domain_contain"/>
</dbReference>
<comment type="caution">
    <text evidence="3">The sequence shown here is derived from an EMBL/GenBank/DDBJ whole genome shotgun (WGS) entry which is preliminary data.</text>
</comment>
<dbReference type="SUPFAM" id="SSF101473">
    <property type="entry name" value="DhaL-like"/>
    <property type="match status" value="1"/>
</dbReference>
<dbReference type="Pfam" id="PF02734">
    <property type="entry name" value="Dak2"/>
    <property type="match status" value="1"/>
</dbReference>
<feature type="compositionally biased region" description="Acidic residues" evidence="1">
    <location>
        <begin position="295"/>
        <end position="306"/>
    </location>
</feature>
<protein>
    <recommendedName>
        <fullName evidence="2">DhaL domain-containing protein</fullName>
    </recommendedName>
</protein>
<dbReference type="InterPro" id="IPR004007">
    <property type="entry name" value="DhaL_dom"/>
</dbReference>
<gene>
    <name evidence="3" type="ORF">GCM10023346_27680</name>
</gene>
<dbReference type="PROSITE" id="PS51480">
    <property type="entry name" value="DHAL"/>
    <property type="match status" value="1"/>
</dbReference>
<dbReference type="PANTHER" id="PTHR33434:SF4">
    <property type="entry name" value="PHOSPHATASE PROTEIN"/>
    <property type="match status" value="1"/>
</dbReference>
<dbReference type="Gene3D" id="1.25.40.340">
    <property type="match status" value="1"/>
</dbReference>
<dbReference type="PANTHER" id="PTHR33434">
    <property type="entry name" value="DEGV DOMAIN-CONTAINING PROTEIN DR_1986-RELATED"/>
    <property type="match status" value="1"/>
</dbReference>
<feature type="region of interest" description="Disordered" evidence="1">
    <location>
        <begin position="338"/>
        <end position="359"/>
    </location>
</feature>
<evidence type="ECO:0000256" key="1">
    <source>
        <dbReference type="SAM" id="MobiDB-lite"/>
    </source>
</evidence>
<evidence type="ECO:0000313" key="4">
    <source>
        <dbReference type="Proteomes" id="UP001500200"/>
    </source>
</evidence>
<proteinExistence type="predicted"/>
<dbReference type="Proteomes" id="UP001500200">
    <property type="component" value="Unassembled WGS sequence"/>
</dbReference>
<organism evidence="3 4">
    <name type="scientific">Arthrobacter gyeryongensis</name>
    <dbReference type="NCBI Taxonomy" id="1650592"/>
    <lineage>
        <taxon>Bacteria</taxon>
        <taxon>Bacillati</taxon>
        <taxon>Actinomycetota</taxon>
        <taxon>Actinomycetes</taxon>
        <taxon>Micrococcales</taxon>
        <taxon>Micrococcaceae</taxon>
        <taxon>Arthrobacter</taxon>
    </lineage>
</organism>
<sequence length="359" mass="37351">MQTKIAANTHAMKRWLGKAETTLGNHSDRLNAINIFPVADGDTGTNLYLTVRAAAAAFADRSTADEPVNDVGAVLAAAGRAAMEQARGNSGTLFAVFLCAVAEPLAGHTRLSAPLLAAALNRAQIRAWSALSEPVPGTMLSVLEAAARAAGECDTAHNGDDSNQALGLALDAAVNAALDAVVRTEDQLAPLHAAHVVDAGGVGMLLILDCLRSAVLGEELQDELLDGLHGYDLQDPHIHAGMPDDDGVEVMCTISLSPLAAATLRQRLDELGDSVIMSQVGSANPVGSPSGQNDPADEDDDDEDAAEASYRWRVHVHVPDAEPAVAVIRSLGEPTDISVSELSMPRDPGLPAGQHGHEY</sequence>
<evidence type="ECO:0000313" key="3">
    <source>
        <dbReference type="EMBL" id="GAA5196094.1"/>
    </source>
</evidence>
<name>A0ABP9SGT7_9MICC</name>
<feature type="domain" description="DhaL" evidence="2">
    <location>
        <begin position="10"/>
        <end position="213"/>
    </location>
</feature>
<feature type="region of interest" description="Disordered" evidence="1">
    <location>
        <begin position="279"/>
        <end position="306"/>
    </location>
</feature>
<evidence type="ECO:0000259" key="2">
    <source>
        <dbReference type="PROSITE" id="PS51480"/>
    </source>
</evidence>
<reference evidence="4" key="1">
    <citation type="journal article" date="2019" name="Int. J. Syst. Evol. Microbiol.">
        <title>The Global Catalogue of Microorganisms (GCM) 10K type strain sequencing project: providing services to taxonomists for standard genome sequencing and annotation.</title>
        <authorList>
            <consortium name="The Broad Institute Genomics Platform"/>
            <consortium name="The Broad Institute Genome Sequencing Center for Infectious Disease"/>
            <person name="Wu L."/>
            <person name="Ma J."/>
        </authorList>
    </citation>
    <scope>NUCLEOTIDE SEQUENCE [LARGE SCALE GENOMIC DNA]</scope>
    <source>
        <strain evidence="4">JCM 18514</strain>
    </source>
</reference>
<dbReference type="EMBL" id="BAABKK010000017">
    <property type="protein sequence ID" value="GAA5196094.1"/>
    <property type="molecule type" value="Genomic_DNA"/>
</dbReference>
<dbReference type="SMART" id="SM01120">
    <property type="entry name" value="Dak2"/>
    <property type="match status" value="1"/>
</dbReference>
<accession>A0ABP9SGT7</accession>